<dbReference type="InterPro" id="IPR036249">
    <property type="entry name" value="Thioredoxin-like_sf"/>
</dbReference>
<comment type="caution">
    <text evidence="3">The sequence shown here is derived from an EMBL/GenBank/DDBJ whole genome shotgun (WGS) entry which is preliminary data.</text>
</comment>
<dbReference type="PANTHER" id="PTHR45669:SF18">
    <property type="entry name" value="GLUTAREDOXIN FAMILY PROTEIN"/>
    <property type="match status" value="1"/>
</dbReference>
<name>A0AAP0J962_9MAGN</name>
<evidence type="ECO:0000256" key="1">
    <source>
        <dbReference type="SAM" id="MobiDB-lite"/>
    </source>
</evidence>
<organism evidence="3 4">
    <name type="scientific">Stephania yunnanensis</name>
    <dbReference type="NCBI Taxonomy" id="152371"/>
    <lineage>
        <taxon>Eukaryota</taxon>
        <taxon>Viridiplantae</taxon>
        <taxon>Streptophyta</taxon>
        <taxon>Embryophyta</taxon>
        <taxon>Tracheophyta</taxon>
        <taxon>Spermatophyta</taxon>
        <taxon>Magnoliopsida</taxon>
        <taxon>Ranunculales</taxon>
        <taxon>Menispermaceae</taxon>
        <taxon>Menispermoideae</taxon>
        <taxon>Cissampelideae</taxon>
        <taxon>Stephania</taxon>
    </lineage>
</organism>
<keyword evidence="4" id="KW-1185">Reference proteome</keyword>
<dbReference type="AlphaFoldDB" id="A0AAP0J962"/>
<feature type="region of interest" description="Disordered" evidence="1">
    <location>
        <begin position="1"/>
        <end position="24"/>
    </location>
</feature>
<proteinExistence type="predicted"/>
<dbReference type="Proteomes" id="UP001420932">
    <property type="component" value="Unassembled WGS sequence"/>
</dbReference>
<reference evidence="3 4" key="1">
    <citation type="submission" date="2024-01" db="EMBL/GenBank/DDBJ databases">
        <title>Genome assemblies of Stephania.</title>
        <authorList>
            <person name="Yang L."/>
        </authorList>
    </citation>
    <scope>NUCLEOTIDE SEQUENCE [LARGE SCALE GENOMIC DNA]</scope>
    <source>
        <strain evidence="3">YNDBR</strain>
        <tissue evidence="3">Leaf</tissue>
    </source>
</reference>
<evidence type="ECO:0000313" key="4">
    <source>
        <dbReference type="Proteomes" id="UP001420932"/>
    </source>
</evidence>
<dbReference type="CDD" id="cd03031">
    <property type="entry name" value="GRX_GRX_like"/>
    <property type="match status" value="1"/>
</dbReference>
<protein>
    <recommendedName>
        <fullName evidence="2">Glutaredoxin domain-containing protein</fullName>
    </recommendedName>
</protein>
<evidence type="ECO:0000313" key="3">
    <source>
        <dbReference type="EMBL" id="KAK9128925.1"/>
    </source>
</evidence>
<evidence type="ECO:0000259" key="2">
    <source>
        <dbReference type="Pfam" id="PF00462"/>
    </source>
</evidence>
<dbReference type="InterPro" id="IPR002109">
    <property type="entry name" value="Glutaredoxin"/>
</dbReference>
<dbReference type="Gene3D" id="3.40.30.10">
    <property type="entry name" value="Glutaredoxin"/>
    <property type="match status" value="1"/>
</dbReference>
<dbReference type="Pfam" id="PF00462">
    <property type="entry name" value="Glutaredoxin"/>
    <property type="match status" value="1"/>
</dbReference>
<accession>A0AAP0J962</accession>
<dbReference type="PROSITE" id="PS51354">
    <property type="entry name" value="GLUTAREDOXIN_2"/>
    <property type="match status" value="1"/>
</dbReference>
<feature type="domain" description="Glutaredoxin" evidence="2">
    <location>
        <begin position="135"/>
        <end position="201"/>
    </location>
</feature>
<dbReference type="Pfam" id="PF23733">
    <property type="entry name" value="GRXCR1-2_C"/>
    <property type="match status" value="1"/>
</dbReference>
<dbReference type="EMBL" id="JBBNAF010000007">
    <property type="protein sequence ID" value="KAK9128925.1"/>
    <property type="molecule type" value="Genomic_DNA"/>
</dbReference>
<dbReference type="PANTHER" id="PTHR45669">
    <property type="entry name" value="GLUTAREDOXIN DOMAIN-CONTAINING CYSTEINE-RICH PROTEIN CG12206-RELATED"/>
    <property type="match status" value="1"/>
</dbReference>
<sequence length="292" mass="32002">MAFDRSLSLRNAQEPNRNPHHHHLSRFTSFNKSELTSDSIVGKVKRLCSSFESSLSSSEATQSLHHSSSTSGGGGASAAKATSLMRQASSLKRALSNLQLGLGLGFDRSKLMKSIGFGDGGGDGIVLAGTEDRVVVYFTSLRGIRRTYEDCCSVRMILRGFRVPVDERDISMDSAYRKELQSLNLSKTVSLPQVFIRGKHIGGAEEVRQLHESGELAKMLKGFPVRSLGSVCGGCGDARFVPCLNCNGSRKVFCEEEEQLRRCPDCNENGLIRDYKGQFICDRSQPKPLNMS</sequence>
<dbReference type="SUPFAM" id="SSF52833">
    <property type="entry name" value="Thioredoxin-like"/>
    <property type="match status" value="1"/>
</dbReference>
<gene>
    <name evidence="3" type="ORF">Syun_017722</name>
</gene>